<sequence length="375" mass="43081">MRSDFTSKWSAECLVRYFTNCLFFCQITIILLQMIDTLENQSDNVYAVVIGITKSSAFLVSTLKLLLIRFYRNPIEDLRHYITNGNVTSGDKGHDKLELRKFNEKSRILIFCIFGLTVIDTVFLSIPNSTTDVALRVPTNPESKPHISLAFRFFFISLLPLGFVPKFFCCMATIGTLLMGMRTNFTMLAHRYRSILKQPFVIDGTDWRRMDRELKETLAHHVQFWRHLKILKNLVGRSFFLVHIFSVLSIGALCYVCQGVGVDFLSLVIIATMAMFMLEYYLFCYFVDSLQDVADCLGDQIFEVCALMPYSKTNHSQYQGFKTALIIAWINTRHGLSMNCVGLFDISTFAFLHLLNIAYTVLTFLIQMSKLQTSD</sequence>
<evidence type="ECO:0000313" key="12">
    <source>
        <dbReference type="Proteomes" id="UP000069940"/>
    </source>
</evidence>
<evidence type="ECO:0000256" key="8">
    <source>
        <dbReference type="ARBA" id="ARBA00023170"/>
    </source>
</evidence>
<evidence type="ECO:0000256" key="5">
    <source>
        <dbReference type="ARBA" id="ARBA00022725"/>
    </source>
</evidence>
<dbReference type="Pfam" id="PF02949">
    <property type="entry name" value="7tm_6"/>
    <property type="match status" value="1"/>
</dbReference>
<feature type="transmembrane region" description="Helical" evidence="10">
    <location>
        <begin position="108"/>
        <end position="129"/>
    </location>
</feature>
<dbReference type="GeneID" id="134291832"/>
<feature type="transmembrane region" description="Helical" evidence="10">
    <location>
        <begin position="14"/>
        <end position="35"/>
    </location>
</feature>
<evidence type="ECO:0000256" key="9">
    <source>
        <dbReference type="ARBA" id="ARBA00023224"/>
    </source>
</evidence>
<evidence type="ECO:0000256" key="7">
    <source>
        <dbReference type="ARBA" id="ARBA00023136"/>
    </source>
</evidence>
<keyword evidence="5 10" id="KW-0552">Olfaction</keyword>
<dbReference type="PANTHER" id="PTHR21137">
    <property type="entry name" value="ODORANT RECEPTOR"/>
    <property type="match status" value="1"/>
</dbReference>
<evidence type="ECO:0000256" key="6">
    <source>
        <dbReference type="ARBA" id="ARBA00022989"/>
    </source>
</evidence>
<dbReference type="EnsemblMetazoa" id="AALFPA23_010592.R14852">
    <property type="protein sequence ID" value="AALFPA23_010592.P14852"/>
    <property type="gene ID" value="AALFPA23_010592"/>
</dbReference>
<keyword evidence="9 10" id="KW-0807">Transducer</keyword>
<evidence type="ECO:0000256" key="10">
    <source>
        <dbReference type="RuleBase" id="RU351113"/>
    </source>
</evidence>
<organism evidence="11 12">
    <name type="scientific">Aedes albopictus</name>
    <name type="common">Asian tiger mosquito</name>
    <name type="synonym">Stegomyia albopicta</name>
    <dbReference type="NCBI Taxonomy" id="7160"/>
    <lineage>
        <taxon>Eukaryota</taxon>
        <taxon>Metazoa</taxon>
        <taxon>Ecdysozoa</taxon>
        <taxon>Arthropoda</taxon>
        <taxon>Hexapoda</taxon>
        <taxon>Insecta</taxon>
        <taxon>Pterygota</taxon>
        <taxon>Neoptera</taxon>
        <taxon>Endopterygota</taxon>
        <taxon>Diptera</taxon>
        <taxon>Nematocera</taxon>
        <taxon>Culicoidea</taxon>
        <taxon>Culicidae</taxon>
        <taxon>Culicinae</taxon>
        <taxon>Aedini</taxon>
        <taxon>Aedes</taxon>
        <taxon>Stegomyia</taxon>
    </lineage>
</organism>
<feature type="transmembrane region" description="Helical" evidence="10">
    <location>
        <begin position="47"/>
        <end position="71"/>
    </location>
</feature>
<protein>
    <recommendedName>
        <fullName evidence="10">Odorant receptor</fullName>
    </recommendedName>
</protein>
<evidence type="ECO:0000256" key="3">
    <source>
        <dbReference type="ARBA" id="ARBA00022606"/>
    </source>
</evidence>
<keyword evidence="4 10" id="KW-0812">Transmembrane</keyword>
<dbReference type="InterPro" id="IPR004117">
    <property type="entry name" value="7tm6_olfct_rcpt"/>
</dbReference>
<feature type="transmembrane region" description="Helical" evidence="10">
    <location>
        <begin position="343"/>
        <end position="366"/>
    </location>
</feature>
<proteinExistence type="inferred from homology"/>
<comment type="subcellular location">
    <subcellularLocation>
        <location evidence="1 10">Cell membrane</location>
        <topology evidence="1 10">Multi-pass membrane protein</topology>
    </subcellularLocation>
</comment>
<keyword evidence="7 10" id="KW-0472">Membrane</keyword>
<accession>A0ABM1YMV8</accession>
<evidence type="ECO:0000256" key="4">
    <source>
        <dbReference type="ARBA" id="ARBA00022692"/>
    </source>
</evidence>
<keyword evidence="12" id="KW-1185">Reference proteome</keyword>
<keyword evidence="2" id="KW-1003">Cell membrane</keyword>
<dbReference type="RefSeq" id="XP_062716069.1">
    <property type="nucleotide sequence ID" value="XM_062860085.1"/>
</dbReference>
<keyword evidence="6 10" id="KW-1133">Transmembrane helix</keyword>
<dbReference type="Proteomes" id="UP000069940">
    <property type="component" value="Unassembled WGS sequence"/>
</dbReference>
<evidence type="ECO:0000313" key="11">
    <source>
        <dbReference type="EnsemblMetazoa" id="AALFPA23_010592.P14852"/>
    </source>
</evidence>
<reference evidence="11" key="2">
    <citation type="submission" date="2025-05" db="UniProtKB">
        <authorList>
            <consortium name="EnsemblMetazoa"/>
        </authorList>
    </citation>
    <scope>IDENTIFICATION</scope>
    <source>
        <strain evidence="11">Foshan</strain>
    </source>
</reference>
<feature type="transmembrane region" description="Helical" evidence="10">
    <location>
        <begin position="264"/>
        <end position="283"/>
    </location>
</feature>
<keyword evidence="8 10" id="KW-0675">Receptor</keyword>
<comment type="similarity">
    <text evidence="10">Belongs to the insect chemoreceptor superfamily. Heteromeric odorant receptor channel (TC 1.A.69) family.</text>
</comment>
<name>A0ABM1YMV8_AEDAL</name>
<evidence type="ECO:0000256" key="1">
    <source>
        <dbReference type="ARBA" id="ARBA00004651"/>
    </source>
</evidence>
<dbReference type="PANTHER" id="PTHR21137:SF35">
    <property type="entry name" value="ODORANT RECEPTOR 19A-RELATED"/>
    <property type="match status" value="1"/>
</dbReference>
<evidence type="ECO:0000256" key="2">
    <source>
        <dbReference type="ARBA" id="ARBA00022475"/>
    </source>
</evidence>
<feature type="transmembrane region" description="Helical" evidence="10">
    <location>
        <begin position="234"/>
        <end position="258"/>
    </location>
</feature>
<feature type="transmembrane region" description="Helical" evidence="10">
    <location>
        <begin position="149"/>
        <end position="178"/>
    </location>
</feature>
<keyword evidence="3 10" id="KW-0716">Sensory transduction</keyword>
<reference evidence="12" key="1">
    <citation type="journal article" date="2015" name="Proc. Natl. Acad. Sci. U.S.A.">
        <title>Genome sequence of the Asian Tiger mosquito, Aedes albopictus, reveals insights into its biology, genetics, and evolution.</title>
        <authorList>
            <person name="Chen X.G."/>
            <person name="Jiang X."/>
            <person name="Gu J."/>
            <person name="Xu M."/>
            <person name="Wu Y."/>
            <person name="Deng Y."/>
            <person name="Zhang C."/>
            <person name="Bonizzoni M."/>
            <person name="Dermauw W."/>
            <person name="Vontas J."/>
            <person name="Armbruster P."/>
            <person name="Huang X."/>
            <person name="Yang Y."/>
            <person name="Zhang H."/>
            <person name="He W."/>
            <person name="Peng H."/>
            <person name="Liu Y."/>
            <person name="Wu K."/>
            <person name="Chen J."/>
            <person name="Lirakis M."/>
            <person name="Topalis P."/>
            <person name="Van Leeuwen T."/>
            <person name="Hall A.B."/>
            <person name="Jiang X."/>
            <person name="Thorpe C."/>
            <person name="Mueller R.L."/>
            <person name="Sun C."/>
            <person name="Waterhouse R.M."/>
            <person name="Yan G."/>
            <person name="Tu Z.J."/>
            <person name="Fang X."/>
            <person name="James A.A."/>
        </authorList>
    </citation>
    <scope>NUCLEOTIDE SEQUENCE [LARGE SCALE GENOMIC DNA]</scope>
    <source>
        <strain evidence="12">Foshan</strain>
    </source>
</reference>